<feature type="binding site" evidence="9">
    <location>
        <position position="346"/>
    </location>
    <ligand>
        <name>FAD</name>
        <dbReference type="ChEBI" id="CHEBI:57692"/>
    </ligand>
</feature>
<dbReference type="InterPro" id="IPR001094">
    <property type="entry name" value="Flavdoxin-like"/>
</dbReference>
<dbReference type="Proteomes" id="UP000276133">
    <property type="component" value="Unassembled WGS sequence"/>
</dbReference>
<keyword evidence="8 9" id="KW-0560">Oxidoreductase</keyword>
<feature type="binding site" evidence="9">
    <location>
        <begin position="510"/>
        <end position="511"/>
    </location>
    <ligand>
        <name>NADP(+)</name>
        <dbReference type="ChEBI" id="CHEBI:58349"/>
    </ligand>
</feature>
<evidence type="ECO:0000313" key="12">
    <source>
        <dbReference type="EMBL" id="RNA25256.1"/>
    </source>
</evidence>
<dbReference type="GO" id="GO:0016226">
    <property type="term" value="P:iron-sulfur cluster assembly"/>
    <property type="evidence" value="ECO:0007669"/>
    <property type="project" value="UniProtKB-UniRule"/>
</dbReference>
<sequence>MNEKKIVILYGSQSGNSQDIAERIWRRTKTLNINSVVSSFDHFDLNNLFEKNLILVCVCSTTGQGDVPDNMTKFWKMIMRKSIPNDLFEGLDFFTIGLGDTSYEKFNFTAKKLHKRLIQLGASSPAEICLCDEQHPNGTEGAYSKWIQNFWKILENFFTFNTENPRPFIHKFRLEYPNQTSEKIIDLASPEPANEIKPFYSKLVKNERVTHKDHWQNVRLLEFDCNTERIKYDPGDVLVMRPSNTAQNVHKFLETFQHLNLNLEKPIKIVSNYPNEFELDNETDENLIKTIGDLVFNYLDLNSIPKQSFFEVFFQISQNELEKEKLEEFLTPEGQEDLFNYIYRPRRTIAEVFFDFPNTCKSITDLETLLDLIPAIKPRSFSIASSPHVHKDRIQLLVAVVEYKTRLYETRKGTCSYWLSQLDPNNEIKIPVWIKKGSFKIDFKKPLICVGPGTGVAPFRSLINERVFKYNLGDNHLYFGCRSKFKDFYFENEWKLIADSNHLFLHPAFSRDQEEKVYVQDLMLNNSDEIFDLIHNRESLILIAGNSKRMPEDILATLEKIIKQNSQNLGLDETDQEKIDEFAKKYVDGLALKNRLQMETWS</sequence>
<feature type="binding site" evidence="9">
    <location>
        <begin position="12"/>
        <end position="17"/>
    </location>
    <ligand>
        <name>FMN</name>
        <dbReference type="ChEBI" id="CHEBI:58210"/>
    </ligand>
</feature>
<dbReference type="AlphaFoldDB" id="A0A3M7RNX4"/>
<dbReference type="PANTHER" id="PTHR19384">
    <property type="entry name" value="NITRIC OXIDE SYNTHASE-RELATED"/>
    <property type="match status" value="1"/>
</dbReference>
<dbReference type="FunFam" id="3.40.50.80:FF:000030">
    <property type="entry name" value="NADPH-dependent diflavin oxidoreductase 1"/>
    <property type="match status" value="1"/>
</dbReference>
<dbReference type="SUPFAM" id="SSF52218">
    <property type="entry name" value="Flavoproteins"/>
    <property type="match status" value="1"/>
</dbReference>
<dbReference type="Gene3D" id="3.40.50.80">
    <property type="entry name" value="Nucleotide-binding domain of ferredoxin-NADP reductase (FNR) module"/>
    <property type="match status" value="1"/>
</dbReference>
<evidence type="ECO:0000259" key="11">
    <source>
        <dbReference type="PROSITE" id="PS51384"/>
    </source>
</evidence>
<dbReference type="InterPro" id="IPR003097">
    <property type="entry name" value="CysJ-like_FAD-binding"/>
</dbReference>
<evidence type="ECO:0000256" key="2">
    <source>
        <dbReference type="ARBA" id="ARBA00001974"/>
    </source>
</evidence>
<evidence type="ECO:0000256" key="7">
    <source>
        <dbReference type="ARBA" id="ARBA00022857"/>
    </source>
</evidence>
<evidence type="ECO:0000256" key="5">
    <source>
        <dbReference type="ARBA" id="ARBA00022643"/>
    </source>
</evidence>
<evidence type="ECO:0000256" key="8">
    <source>
        <dbReference type="ARBA" id="ARBA00023002"/>
    </source>
</evidence>
<dbReference type="InterPro" id="IPR028879">
    <property type="entry name" value="NDOR1"/>
</dbReference>
<dbReference type="PANTHER" id="PTHR19384:SF10">
    <property type="entry name" value="NADPH-DEPENDENT DIFLAVIN OXIDOREDUCTASE 1"/>
    <property type="match status" value="1"/>
</dbReference>
<comment type="caution">
    <text evidence="12">The sequence shown here is derived from an EMBL/GenBank/DDBJ whole genome shotgun (WGS) entry which is preliminary data.</text>
</comment>
<dbReference type="OrthoDB" id="1856718at2759"/>
<gene>
    <name evidence="12" type="ORF">BpHYR1_003175</name>
</gene>
<dbReference type="GO" id="GO:0016651">
    <property type="term" value="F:oxidoreductase activity, acting on NAD(P)H"/>
    <property type="evidence" value="ECO:0007669"/>
    <property type="project" value="UniProtKB-UniRule"/>
</dbReference>
<dbReference type="SUPFAM" id="SSF63380">
    <property type="entry name" value="Riboflavin synthase domain-like"/>
    <property type="match status" value="1"/>
</dbReference>
<comment type="caution">
    <text evidence="9">Lacks conserved residue(s) required for the propagation of feature annotation.</text>
</comment>
<dbReference type="EMBL" id="REGN01002954">
    <property type="protein sequence ID" value="RNA25256.1"/>
    <property type="molecule type" value="Genomic_DNA"/>
</dbReference>
<evidence type="ECO:0000256" key="4">
    <source>
        <dbReference type="ARBA" id="ARBA00022630"/>
    </source>
</evidence>
<dbReference type="GO" id="GO:0050661">
    <property type="term" value="F:NADP binding"/>
    <property type="evidence" value="ECO:0007669"/>
    <property type="project" value="UniProtKB-UniRule"/>
</dbReference>
<accession>A0A3M7RNX4</accession>
<dbReference type="FunFam" id="3.40.50.360:FF:000034">
    <property type="entry name" value="NADPH-dependent diflavin oxidoreductase 1"/>
    <property type="match status" value="1"/>
</dbReference>
<keyword evidence="5 9" id="KW-0288">FMN</keyword>
<keyword evidence="3 9" id="KW-0963">Cytoplasm</keyword>
<dbReference type="PROSITE" id="PS51384">
    <property type="entry name" value="FAD_FR"/>
    <property type="match status" value="1"/>
</dbReference>
<evidence type="ECO:0000256" key="9">
    <source>
        <dbReference type="HAMAP-Rule" id="MF_03178"/>
    </source>
</evidence>
<name>A0A3M7RNX4_BRAPC</name>
<dbReference type="Pfam" id="PF00667">
    <property type="entry name" value="FAD_binding_1"/>
    <property type="match status" value="1"/>
</dbReference>
<keyword evidence="4 9" id="KW-0285">Flavoprotein</keyword>
<feature type="binding site" evidence="9">
    <location>
        <position position="553"/>
    </location>
    <ligand>
        <name>NADP(+)</name>
        <dbReference type="ChEBI" id="CHEBI:58349"/>
    </ligand>
</feature>
<comment type="cofactor">
    <cofactor evidence="1 9">
        <name>FMN</name>
        <dbReference type="ChEBI" id="CHEBI:58210"/>
    </cofactor>
</comment>
<dbReference type="GO" id="GO:0010181">
    <property type="term" value="F:FMN binding"/>
    <property type="evidence" value="ECO:0007669"/>
    <property type="project" value="UniProtKB-UniRule"/>
</dbReference>
<evidence type="ECO:0000256" key="1">
    <source>
        <dbReference type="ARBA" id="ARBA00001917"/>
    </source>
</evidence>
<dbReference type="HAMAP" id="MF_03178">
    <property type="entry name" value="NDOR1"/>
    <property type="match status" value="1"/>
</dbReference>
<organism evidence="12 13">
    <name type="scientific">Brachionus plicatilis</name>
    <name type="common">Marine rotifer</name>
    <name type="synonym">Brachionus muelleri</name>
    <dbReference type="NCBI Taxonomy" id="10195"/>
    <lineage>
        <taxon>Eukaryota</taxon>
        <taxon>Metazoa</taxon>
        <taxon>Spiralia</taxon>
        <taxon>Gnathifera</taxon>
        <taxon>Rotifera</taxon>
        <taxon>Eurotatoria</taxon>
        <taxon>Monogononta</taxon>
        <taxon>Pseudotrocha</taxon>
        <taxon>Ploima</taxon>
        <taxon>Brachionidae</taxon>
        <taxon>Brachionus</taxon>
    </lineage>
</organism>
<comment type="subcellular location">
    <subcellularLocation>
        <location evidence="9">Cytoplasm</location>
    </subcellularLocation>
</comment>
<dbReference type="STRING" id="10195.A0A3M7RNX4"/>
<dbReference type="InterPro" id="IPR001433">
    <property type="entry name" value="OxRdtase_FAD/NAD-bd"/>
</dbReference>
<dbReference type="InterPro" id="IPR001709">
    <property type="entry name" value="Flavoprot_Pyr_Nucl_cyt_Rdtase"/>
</dbReference>
<dbReference type="GO" id="GO:0160246">
    <property type="term" value="F:NADPH-iron-sulfur [2Fe-2S] protein oxidoreductase activity"/>
    <property type="evidence" value="ECO:0007669"/>
    <property type="project" value="InterPro"/>
</dbReference>
<feature type="binding site" evidence="9">
    <location>
        <begin position="516"/>
        <end position="520"/>
    </location>
    <ligand>
        <name>NADP(+)</name>
        <dbReference type="ChEBI" id="CHEBI:58349"/>
    </ligand>
</feature>
<comment type="catalytic activity">
    <reaction evidence="9">
        <text>2 oxidized [2Fe-2S]-[protein] + NADPH = 2 reduced [2Fe-2S]-[protein] + NADP(+) + H(+)</text>
        <dbReference type="Rhea" id="RHEA:67716"/>
        <dbReference type="Rhea" id="RHEA-COMP:17327"/>
        <dbReference type="Rhea" id="RHEA-COMP:17328"/>
        <dbReference type="ChEBI" id="CHEBI:15378"/>
        <dbReference type="ChEBI" id="CHEBI:33737"/>
        <dbReference type="ChEBI" id="CHEBI:33738"/>
        <dbReference type="ChEBI" id="CHEBI:57783"/>
        <dbReference type="ChEBI" id="CHEBI:58349"/>
    </reaction>
</comment>
<dbReference type="InterPro" id="IPR029039">
    <property type="entry name" value="Flavoprotein-like_sf"/>
</dbReference>
<comment type="similarity">
    <text evidence="9">In the N-terminal section; belongs to the flavodoxin family.</text>
</comment>
<feature type="domain" description="Flavodoxin-like" evidence="10">
    <location>
        <begin position="6"/>
        <end position="151"/>
    </location>
</feature>
<evidence type="ECO:0000313" key="13">
    <source>
        <dbReference type="Proteomes" id="UP000276133"/>
    </source>
</evidence>
<dbReference type="InterPro" id="IPR039261">
    <property type="entry name" value="FNR_nucleotide-bd"/>
</dbReference>
<dbReference type="InterPro" id="IPR017938">
    <property type="entry name" value="Riboflavin_synthase-like_b-brl"/>
</dbReference>
<feature type="domain" description="FAD-binding FR-type" evidence="11">
    <location>
        <begin position="196"/>
        <end position="442"/>
    </location>
</feature>
<feature type="binding site" evidence="9">
    <location>
        <begin position="60"/>
        <end position="63"/>
    </location>
    <ligand>
        <name>FMN</name>
        <dbReference type="ChEBI" id="CHEBI:58210"/>
    </ligand>
</feature>
<feature type="binding site" evidence="9">
    <location>
        <position position="454"/>
    </location>
    <ligand>
        <name>NADP(+)</name>
        <dbReference type="ChEBI" id="CHEBI:58349"/>
    </ligand>
</feature>
<dbReference type="PRINTS" id="PR00371">
    <property type="entry name" value="FPNCR"/>
</dbReference>
<evidence type="ECO:0000256" key="6">
    <source>
        <dbReference type="ARBA" id="ARBA00022827"/>
    </source>
</evidence>
<dbReference type="GO" id="GO:0005829">
    <property type="term" value="C:cytosol"/>
    <property type="evidence" value="ECO:0007669"/>
    <property type="project" value="TreeGrafter"/>
</dbReference>
<dbReference type="Gene3D" id="3.40.50.360">
    <property type="match status" value="1"/>
</dbReference>
<evidence type="ECO:0000259" key="10">
    <source>
        <dbReference type="PROSITE" id="PS50902"/>
    </source>
</evidence>
<protein>
    <recommendedName>
        <fullName evidence="9">NADPH-dependent diflavin oxidoreductase 1</fullName>
        <ecNumber evidence="9">1.18.1.-</ecNumber>
    </recommendedName>
    <alternativeName>
        <fullName evidence="9">NADPH-dependent FMN and FAD-containing oxidoreductase</fullName>
    </alternativeName>
</protein>
<dbReference type="Gene3D" id="1.20.990.10">
    <property type="entry name" value="NADPH-cytochrome p450 Reductase, Chain A, domain 3"/>
    <property type="match status" value="1"/>
</dbReference>
<feature type="binding site" evidence="9">
    <location>
        <begin position="379"/>
        <end position="382"/>
    </location>
    <ligand>
        <name>FAD</name>
        <dbReference type="ChEBI" id="CHEBI:57692"/>
    </ligand>
</feature>
<dbReference type="PRINTS" id="PR00369">
    <property type="entry name" value="FLAVODOXIN"/>
</dbReference>
<comment type="function">
    <text evidence="9">NADPH-dependent reductase which is a central component of the cytosolic iron-sulfur (Fe-S) protein assembly (CIA) machinery. Transfers electrons from NADPH via its FAD and FMN prosthetic groups to the [2Fe-2S] cluster of the anamorsin/DRE2 homolog, another key component of the CIA machinery. In turn, this reduced cluster provides electrons for assembly of cytosolic iron-sulfur cluster proteins.</text>
</comment>
<dbReference type="InterPro" id="IPR008254">
    <property type="entry name" value="Flavodoxin/NO_synth"/>
</dbReference>
<dbReference type="GO" id="GO:0050660">
    <property type="term" value="F:flavin adenine dinucleotide binding"/>
    <property type="evidence" value="ECO:0007669"/>
    <property type="project" value="UniProtKB-UniRule"/>
</dbReference>
<dbReference type="PROSITE" id="PS50902">
    <property type="entry name" value="FLAVODOXIN_LIKE"/>
    <property type="match status" value="1"/>
</dbReference>
<dbReference type="SUPFAM" id="SSF52343">
    <property type="entry name" value="Ferredoxin reductase-like, C-terminal NADP-linked domain"/>
    <property type="match status" value="1"/>
</dbReference>
<keyword evidence="6 9" id="KW-0274">FAD</keyword>
<keyword evidence="13" id="KW-1185">Reference proteome</keyword>
<comment type="cofactor">
    <cofactor evidence="2 9">
        <name>FAD</name>
        <dbReference type="ChEBI" id="CHEBI:57692"/>
    </cofactor>
</comment>
<dbReference type="EC" id="1.18.1.-" evidence="9"/>
<dbReference type="Gene3D" id="2.40.30.10">
    <property type="entry name" value="Translation factors"/>
    <property type="match status" value="1"/>
</dbReference>
<proteinExistence type="inferred from homology"/>
<comment type="similarity">
    <text evidence="9">Belongs to the NADPH-dependent diflavin oxidoreductase NDOR1 family.</text>
</comment>
<dbReference type="InterPro" id="IPR023173">
    <property type="entry name" value="NADPH_Cyt_P450_Rdtase_alpha"/>
</dbReference>
<reference evidence="12 13" key="1">
    <citation type="journal article" date="2018" name="Sci. Rep.">
        <title>Genomic signatures of local adaptation to the degree of environmental predictability in rotifers.</title>
        <authorList>
            <person name="Franch-Gras L."/>
            <person name="Hahn C."/>
            <person name="Garcia-Roger E.M."/>
            <person name="Carmona M.J."/>
            <person name="Serra M."/>
            <person name="Gomez A."/>
        </authorList>
    </citation>
    <scope>NUCLEOTIDE SEQUENCE [LARGE SCALE GENOMIC DNA]</scope>
    <source>
        <strain evidence="12">HYR1</strain>
    </source>
</reference>
<dbReference type="Pfam" id="PF00258">
    <property type="entry name" value="Flavodoxin_1"/>
    <property type="match status" value="1"/>
</dbReference>
<feature type="binding site" evidence="9">
    <location>
        <position position="133"/>
    </location>
    <ligand>
        <name>FMN</name>
        <dbReference type="ChEBI" id="CHEBI:58210"/>
    </ligand>
</feature>
<dbReference type="Pfam" id="PF00175">
    <property type="entry name" value="NAD_binding_1"/>
    <property type="match status" value="1"/>
</dbReference>
<keyword evidence="7 9" id="KW-0521">NADP</keyword>
<feature type="binding site" evidence="9">
    <location>
        <position position="601"/>
    </location>
    <ligand>
        <name>FAD</name>
        <dbReference type="ChEBI" id="CHEBI:57692"/>
    </ligand>
</feature>
<comment type="similarity">
    <text evidence="9">In the C-terminal section; belongs to the flavoprotein pyridine nucleotide cytochrome reductase family.</text>
</comment>
<feature type="binding site" evidence="9">
    <location>
        <begin position="98"/>
        <end position="107"/>
    </location>
    <ligand>
        <name>FMN</name>
        <dbReference type="ChEBI" id="CHEBI:58210"/>
    </ligand>
</feature>
<dbReference type="InterPro" id="IPR017927">
    <property type="entry name" value="FAD-bd_FR_type"/>
</dbReference>
<evidence type="ECO:0000256" key="3">
    <source>
        <dbReference type="ARBA" id="ARBA00022490"/>
    </source>
</evidence>